<gene>
    <name evidence="2" type="primary">LOC102806710</name>
</gene>
<name>A0ABM0MGE9_SACKO</name>
<dbReference type="Proteomes" id="UP000694865">
    <property type="component" value="Unplaced"/>
</dbReference>
<dbReference type="RefSeq" id="XP_006819090.1">
    <property type="nucleotide sequence ID" value="XM_006819027.1"/>
</dbReference>
<accession>A0ABM0MGE9</accession>
<dbReference type="GeneID" id="102806710"/>
<sequence>MSCDINCIDYNSTMAFVQENDALDEERDKDDVQAVLSKLSTSALLESTLEGLDGYGLCDPVQPEPEDCLCGYSRLRMQCADEAAMHWRSPSSVACTAYQNFLLCLKREHSRCRRHFVDPLERIHSRLLERCFC</sequence>
<keyword evidence="1" id="KW-1185">Reference proteome</keyword>
<protein>
    <submittedName>
        <fullName evidence="2">Uncharacterized protein LOC102806710</fullName>
    </submittedName>
</protein>
<proteinExistence type="predicted"/>
<reference evidence="2" key="1">
    <citation type="submission" date="2025-08" db="UniProtKB">
        <authorList>
            <consortium name="RefSeq"/>
        </authorList>
    </citation>
    <scope>IDENTIFICATION</scope>
    <source>
        <tissue evidence="2">Testes</tissue>
    </source>
</reference>
<evidence type="ECO:0000313" key="1">
    <source>
        <dbReference type="Proteomes" id="UP000694865"/>
    </source>
</evidence>
<organism evidence="1 2">
    <name type="scientific">Saccoglossus kowalevskii</name>
    <name type="common">Acorn worm</name>
    <dbReference type="NCBI Taxonomy" id="10224"/>
    <lineage>
        <taxon>Eukaryota</taxon>
        <taxon>Metazoa</taxon>
        <taxon>Hemichordata</taxon>
        <taxon>Enteropneusta</taxon>
        <taxon>Harrimaniidae</taxon>
        <taxon>Saccoglossus</taxon>
    </lineage>
</organism>
<evidence type="ECO:0000313" key="2">
    <source>
        <dbReference type="RefSeq" id="XP_006819090.1"/>
    </source>
</evidence>